<feature type="transmembrane region" description="Helical" evidence="6">
    <location>
        <begin position="255"/>
        <end position="278"/>
    </location>
</feature>
<feature type="transmembrane region" description="Helical" evidence="6">
    <location>
        <begin position="371"/>
        <end position="390"/>
    </location>
</feature>
<dbReference type="PANTHER" id="PTHR43124">
    <property type="entry name" value="PURINE EFFLUX PUMP PBUE"/>
    <property type="match status" value="1"/>
</dbReference>
<feature type="transmembrane region" description="Helical" evidence="6">
    <location>
        <begin position="217"/>
        <end position="235"/>
    </location>
</feature>
<dbReference type="InterPro" id="IPR011701">
    <property type="entry name" value="MFS"/>
</dbReference>
<dbReference type="GO" id="GO:0022857">
    <property type="term" value="F:transmembrane transporter activity"/>
    <property type="evidence" value="ECO:0007669"/>
    <property type="project" value="InterPro"/>
</dbReference>
<name>A0A6G9XX12_NOCBR</name>
<evidence type="ECO:0000256" key="3">
    <source>
        <dbReference type="ARBA" id="ARBA00022692"/>
    </source>
</evidence>
<dbReference type="SUPFAM" id="SSF103473">
    <property type="entry name" value="MFS general substrate transporter"/>
    <property type="match status" value="1"/>
</dbReference>
<comment type="subcellular location">
    <subcellularLocation>
        <location evidence="1">Cell membrane</location>
        <topology evidence="1">Multi-pass membrane protein</topology>
    </subcellularLocation>
</comment>
<dbReference type="GO" id="GO:0005886">
    <property type="term" value="C:plasma membrane"/>
    <property type="evidence" value="ECO:0007669"/>
    <property type="project" value="UniProtKB-SubCell"/>
</dbReference>
<feature type="transmembrane region" description="Helical" evidence="6">
    <location>
        <begin position="117"/>
        <end position="137"/>
    </location>
</feature>
<feature type="transmembrane region" description="Helical" evidence="6">
    <location>
        <begin position="174"/>
        <end position="196"/>
    </location>
</feature>
<evidence type="ECO:0000256" key="6">
    <source>
        <dbReference type="SAM" id="Phobius"/>
    </source>
</evidence>
<evidence type="ECO:0000313" key="8">
    <source>
        <dbReference type="EMBL" id="QIS05426.1"/>
    </source>
</evidence>
<keyword evidence="2" id="KW-1003">Cell membrane</keyword>
<accession>A0A6G9XX12</accession>
<dbReference type="EMBL" id="CP046171">
    <property type="protein sequence ID" value="QIS05426.1"/>
    <property type="molecule type" value="Genomic_DNA"/>
</dbReference>
<proteinExistence type="predicted"/>
<evidence type="ECO:0000256" key="1">
    <source>
        <dbReference type="ARBA" id="ARBA00004651"/>
    </source>
</evidence>
<feature type="transmembrane region" description="Helical" evidence="6">
    <location>
        <begin position="149"/>
        <end position="168"/>
    </location>
</feature>
<evidence type="ECO:0000256" key="5">
    <source>
        <dbReference type="ARBA" id="ARBA00023136"/>
    </source>
</evidence>
<feature type="transmembrane region" description="Helical" evidence="6">
    <location>
        <begin position="285"/>
        <end position="303"/>
    </location>
</feature>
<dbReference type="Proteomes" id="UP000501705">
    <property type="component" value="Chromosome"/>
</dbReference>
<sequence>MSTISPTPATTSAPEVRSGRLAVSAVTIAIFSFVTTEILPVGLLTAIGADFTVSDGNAGLMMAAPGLVAAVAAPVVTTATARIDRRIILCLCMFLLVAANVLMVAAPAYPLVLVSRVLVGITIGGFWSIAAGLAARLVPAAAAARANAVIFAAVPLGSVLGVPAGTLLGEIAGWRATFATLGVLTAVVLGMLVAFVPPLPAHRATDTAVLGTLLRGTTLRFALLTTVLVVFAHFGTYTYVTPFLEQVTRLDPGPITLVLLSYGTAGILGNFLGGAAIVRYPHATFAGAAAVIALATLLLPILGHTLPGALGLLVVWGIGYGAAPVSAQTWFAEAAPAAPEAAAVLFTAAFQASFALGALTGGAVVDRSSPGTVLLLGGLIAAFVLAPVTAHARRRAGVAPAPLPRG</sequence>
<dbReference type="PANTHER" id="PTHR43124:SF3">
    <property type="entry name" value="CHLORAMPHENICOL EFFLUX PUMP RV0191"/>
    <property type="match status" value="1"/>
</dbReference>
<keyword evidence="4 6" id="KW-1133">Transmembrane helix</keyword>
<protein>
    <submittedName>
        <fullName evidence="8">MFS transporter</fullName>
    </submittedName>
</protein>
<feature type="transmembrane region" description="Helical" evidence="6">
    <location>
        <begin position="88"/>
        <end position="111"/>
    </location>
</feature>
<keyword evidence="5 6" id="KW-0472">Membrane</keyword>
<evidence type="ECO:0000313" key="9">
    <source>
        <dbReference type="Proteomes" id="UP000501705"/>
    </source>
</evidence>
<dbReference type="AlphaFoldDB" id="A0A6G9XX12"/>
<reference evidence="8 9" key="1">
    <citation type="journal article" date="2019" name="ACS Chem. Biol.">
        <title>Identification and Mobilization of a Cryptic Antibiotic Biosynthesis Gene Locus from a Human-Pathogenic Nocardia Isolate.</title>
        <authorList>
            <person name="Herisse M."/>
            <person name="Ishida K."/>
            <person name="Porter J.L."/>
            <person name="Howden B."/>
            <person name="Hertweck C."/>
            <person name="Stinear T.P."/>
            <person name="Pidot S.J."/>
        </authorList>
    </citation>
    <scope>NUCLEOTIDE SEQUENCE [LARGE SCALE GENOMIC DNA]</scope>
    <source>
        <strain evidence="8 9">AUSMDU00024985</strain>
    </source>
</reference>
<dbReference type="InterPro" id="IPR050189">
    <property type="entry name" value="MFS_Efflux_Transporters"/>
</dbReference>
<evidence type="ECO:0000256" key="2">
    <source>
        <dbReference type="ARBA" id="ARBA00022475"/>
    </source>
</evidence>
<gene>
    <name evidence="8" type="ORF">F5X71_26710</name>
</gene>
<keyword evidence="3 6" id="KW-0812">Transmembrane</keyword>
<dbReference type="InterPro" id="IPR036259">
    <property type="entry name" value="MFS_trans_sf"/>
</dbReference>
<feature type="transmembrane region" description="Helical" evidence="6">
    <location>
        <begin position="309"/>
        <end position="331"/>
    </location>
</feature>
<dbReference type="CDD" id="cd17324">
    <property type="entry name" value="MFS_NepI_like"/>
    <property type="match status" value="1"/>
</dbReference>
<dbReference type="Pfam" id="PF07690">
    <property type="entry name" value="MFS_1"/>
    <property type="match status" value="1"/>
</dbReference>
<feature type="transmembrane region" description="Helical" evidence="6">
    <location>
        <begin position="21"/>
        <end position="46"/>
    </location>
</feature>
<dbReference type="InterPro" id="IPR020846">
    <property type="entry name" value="MFS_dom"/>
</dbReference>
<evidence type="ECO:0000259" key="7">
    <source>
        <dbReference type="PROSITE" id="PS50850"/>
    </source>
</evidence>
<feature type="transmembrane region" description="Helical" evidence="6">
    <location>
        <begin position="58"/>
        <end position="76"/>
    </location>
</feature>
<feature type="domain" description="Major facilitator superfamily (MFS) profile" evidence="7">
    <location>
        <begin position="20"/>
        <end position="395"/>
    </location>
</feature>
<dbReference type="PROSITE" id="PS50850">
    <property type="entry name" value="MFS"/>
    <property type="match status" value="1"/>
</dbReference>
<evidence type="ECO:0000256" key="4">
    <source>
        <dbReference type="ARBA" id="ARBA00022989"/>
    </source>
</evidence>
<feature type="transmembrane region" description="Helical" evidence="6">
    <location>
        <begin position="343"/>
        <end position="365"/>
    </location>
</feature>
<organism evidence="8 9">
    <name type="scientific">Nocardia brasiliensis</name>
    <dbReference type="NCBI Taxonomy" id="37326"/>
    <lineage>
        <taxon>Bacteria</taxon>
        <taxon>Bacillati</taxon>
        <taxon>Actinomycetota</taxon>
        <taxon>Actinomycetes</taxon>
        <taxon>Mycobacteriales</taxon>
        <taxon>Nocardiaceae</taxon>
        <taxon>Nocardia</taxon>
    </lineage>
</organism>
<dbReference type="Gene3D" id="1.20.1250.20">
    <property type="entry name" value="MFS general substrate transporter like domains"/>
    <property type="match status" value="1"/>
</dbReference>